<comment type="caution">
    <text evidence="5">The sequence shown here is derived from an EMBL/GenBank/DDBJ whole genome shotgun (WGS) entry which is preliminary data.</text>
</comment>
<keyword evidence="3" id="KW-0804">Transcription</keyword>
<evidence type="ECO:0000256" key="2">
    <source>
        <dbReference type="ARBA" id="ARBA00023125"/>
    </source>
</evidence>
<dbReference type="RefSeq" id="WP_205005078.1">
    <property type="nucleotide sequence ID" value="NZ_CBCRXA010000001.1"/>
</dbReference>
<dbReference type="InterPro" id="IPR036388">
    <property type="entry name" value="WH-like_DNA-bd_sf"/>
</dbReference>
<dbReference type="InterPro" id="IPR036390">
    <property type="entry name" value="WH_DNA-bd_sf"/>
</dbReference>
<evidence type="ECO:0000256" key="3">
    <source>
        <dbReference type="ARBA" id="ARBA00023163"/>
    </source>
</evidence>
<dbReference type="PROSITE" id="PS50995">
    <property type="entry name" value="HTH_MARR_2"/>
    <property type="match status" value="1"/>
</dbReference>
<evidence type="ECO:0000256" key="1">
    <source>
        <dbReference type="ARBA" id="ARBA00023015"/>
    </source>
</evidence>
<dbReference type="Gene3D" id="1.10.10.10">
    <property type="entry name" value="Winged helix-like DNA-binding domain superfamily/Winged helix DNA-binding domain"/>
    <property type="match status" value="1"/>
</dbReference>
<dbReference type="PRINTS" id="PR00598">
    <property type="entry name" value="HTHMARR"/>
</dbReference>
<dbReference type="InterPro" id="IPR000835">
    <property type="entry name" value="HTH_MarR-typ"/>
</dbReference>
<keyword evidence="2 5" id="KW-0238">DNA-binding</keyword>
<dbReference type="SMART" id="SM00347">
    <property type="entry name" value="HTH_MARR"/>
    <property type="match status" value="1"/>
</dbReference>
<proteinExistence type="predicted"/>
<dbReference type="PANTHER" id="PTHR42756">
    <property type="entry name" value="TRANSCRIPTIONAL REGULATOR, MARR"/>
    <property type="match status" value="1"/>
</dbReference>
<sequence>MGLIDEKKREATIEQIEHALAIMIRRFKKSINENHTSNITAHEYVFLSCLFKKQQETASGLAKQFEVTPSYATIVVDKLIRSGYVQRRRSTTDRRIVELTVTDKGVKTYEALSVVRRQVLQQVFGKLNDDELMQMLQLVAKLSDE</sequence>
<dbReference type="GO" id="GO:0003677">
    <property type="term" value="F:DNA binding"/>
    <property type="evidence" value="ECO:0007669"/>
    <property type="project" value="UniProtKB-KW"/>
</dbReference>
<accession>A0ABS2Q698</accession>
<reference evidence="5 6" key="1">
    <citation type="submission" date="2021-01" db="EMBL/GenBank/DDBJ databases">
        <title>Genomic Encyclopedia of Type Strains, Phase IV (KMG-IV): sequencing the most valuable type-strain genomes for metagenomic binning, comparative biology and taxonomic classification.</title>
        <authorList>
            <person name="Goeker M."/>
        </authorList>
    </citation>
    <scope>NUCLEOTIDE SEQUENCE [LARGE SCALE GENOMIC DNA]</scope>
    <source>
        <strain evidence="5 6">DSM 100968</strain>
    </source>
</reference>
<feature type="domain" description="HTH marR-type" evidence="4">
    <location>
        <begin position="13"/>
        <end position="144"/>
    </location>
</feature>
<dbReference type="SUPFAM" id="SSF46785">
    <property type="entry name" value="Winged helix' DNA-binding domain"/>
    <property type="match status" value="1"/>
</dbReference>
<evidence type="ECO:0000259" key="4">
    <source>
        <dbReference type="PROSITE" id="PS50995"/>
    </source>
</evidence>
<evidence type="ECO:0000313" key="5">
    <source>
        <dbReference type="EMBL" id="MBM7656724.1"/>
    </source>
</evidence>
<protein>
    <submittedName>
        <fullName evidence="5">DNA-binding MarR family transcriptional regulator</fullName>
    </submittedName>
</protein>
<keyword evidence="6" id="KW-1185">Reference proteome</keyword>
<organism evidence="5 6">
    <name type="scientific">Sporolactobacillus spathodeae</name>
    <dbReference type="NCBI Taxonomy" id="1465502"/>
    <lineage>
        <taxon>Bacteria</taxon>
        <taxon>Bacillati</taxon>
        <taxon>Bacillota</taxon>
        <taxon>Bacilli</taxon>
        <taxon>Bacillales</taxon>
        <taxon>Sporolactobacillaceae</taxon>
        <taxon>Sporolactobacillus</taxon>
    </lineage>
</organism>
<dbReference type="Proteomes" id="UP000823201">
    <property type="component" value="Unassembled WGS sequence"/>
</dbReference>
<dbReference type="Pfam" id="PF01047">
    <property type="entry name" value="MarR"/>
    <property type="match status" value="1"/>
</dbReference>
<gene>
    <name evidence="5" type="ORF">JOC27_000160</name>
</gene>
<evidence type="ECO:0000313" key="6">
    <source>
        <dbReference type="Proteomes" id="UP000823201"/>
    </source>
</evidence>
<name>A0ABS2Q698_9BACL</name>
<dbReference type="EMBL" id="JAFBEV010000001">
    <property type="protein sequence ID" value="MBM7656724.1"/>
    <property type="molecule type" value="Genomic_DNA"/>
</dbReference>
<keyword evidence="1" id="KW-0805">Transcription regulation</keyword>
<dbReference type="PANTHER" id="PTHR42756:SF1">
    <property type="entry name" value="TRANSCRIPTIONAL REPRESSOR OF EMRAB OPERON"/>
    <property type="match status" value="1"/>
</dbReference>